<dbReference type="Gene3D" id="3.30.420.40">
    <property type="match status" value="2"/>
</dbReference>
<protein>
    <submittedName>
        <fullName evidence="4">ROK family transcriptional regulator</fullName>
    </submittedName>
</protein>
<dbReference type="Proteomes" id="UP001298681">
    <property type="component" value="Unassembled WGS sequence"/>
</dbReference>
<dbReference type="PANTHER" id="PTHR18964">
    <property type="entry name" value="ROK (REPRESSOR, ORF, KINASE) FAMILY"/>
    <property type="match status" value="1"/>
</dbReference>
<dbReference type="PANTHER" id="PTHR18964:SF149">
    <property type="entry name" value="BIFUNCTIONAL UDP-N-ACETYLGLUCOSAMINE 2-EPIMERASE_N-ACETYLMANNOSAMINE KINASE"/>
    <property type="match status" value="1"/>
</dbReference>
<dbReference type="EMBL" id="JAKNHQ010000006">
    <property type="protein sequence ID" value="MCG4610472.1"/>
    <property type="molecule type" value="Genomic_DNA"/>
</dbReference>
<evidence type="ECO:0000313" key="4">
    <source>
        <dbReference type="EMBL" id="MCG4610472.1"/>
    </source>
</evidence>
<dbReference type="InterPro" id="IPR036388">
    <property type="entry name" value="WH-like_DNA-bd_sf"/>
</dbReference>
<dbReference type="SUPFAM" id="SSF53067">
    <property type="entry name" value="Actin-like ATPase domain"/>
    <property type="match status" value="1"/>
</dbReference>
<comment type="caution">
    <text evidence="4">The sequence shown here is derived from an EMBL/GenBank/DDBJ whole genome shotgun (WGS) entry which is preliminary data.</text>
</comment>
<proteinExistence type="inferred from homology"/>
<gene>
    <name evidence="4" type="ORF">L0P57_05940</name>
</gene>
<dbReference type="RefSeq" id="WP_191405221.1">
    <property type="nucleotide sequence ID" value="NZ_JAKNHQ010000006.1"/>
</dbReference>
<comment type="function">
    <text evidence="1">Transcriptional repressor of xylose-utilizing enzymes.</text>
</comment>
<sequence>MLGNINSETMRATNLQVIFDYIRRNEPASRRDIAEFGGLTVAAVSNITSKLLANGLVVEVGAGESVGGRRPTLLGINADCRYAVGIDLTTKQMKLVITNFKAQIIYECARETPLDRGPDVVLAEMAHMIKTSIQAIGIDPQKVIGVGIVSAGPCDPERGIMQSPPNFPDWGDVPIRDSIQEQTGYPAIFDKDSVGAAMAEYWFGKADGCRSAFGFLINRAGVGGALLVDGEVFRGFRGGAGEVGHTIVDIHGAKCSCGNYGCLETLVNEQRLIREVSTGLKMGQKSTLSVVEDYDAITLKQIMQAAGEGDTLCRDALDRMADYLVVGIRNIATLFSPEMIVLSGGMISKYAYFAKIVVEKAKQRQREKFVKCMNVVECSFHENQCALGAIALVLEKFYRSIQLD</sequence>
<name>A0ABS9MI29_9FIRM</name>
<keyword evidence="3" id="KW-0119">Carbohydrate metabolism</keyword>
<dbReference type="InterPro" id="IPR000600">
    <property type="entry name" value="ROK"/>
</dbReference>
<dbReference type="Gene3D" id="1.10.10.10">
    <property type="entry name" value="Winged helix-like DNA-binding domain superfamily/Winged helix DNA-binding domain"/>
    <property type="match status" value="1"/>
</dbReference>
<dbReference type="SUPFAM" id="SSF46785">
    <property type="entry name" value="Winged helix' DNA-binding domain"/>
    <property type="match status" value="1"/>
</dbReference>
<dbReference type="InterPro" id="IPR036390">
    <property type="entry name" value="WH_DNA-bd_sf"/>
</dbReference>
<evidence type="ECO:0000256" key="2">
    <source>
        <dbReference type="ARBA" id="ARBA00006479"/>
    </source>
</evidence>
<reference evidence="4 5" key="1">
    <citation type="submission" date="2022-01" db="EMBL/GenBank/DDBJ databases">
        <title>Collection of gut derived symbiotic bacterial strains cultured from healthy donors.</title>
        <authorList>
            <person name="Lin H."/>
            <person name="Kohout C."/>
            <person name="Waligurski E."/>
            <person name="Pamer E.G."/>
        </authorList>
    </citation>
    <scope>NUCLEOTIDE SEQUENCE [LARGE SCALE GENOMIC DNA]</scope>
    <source>
        <strain evidence="4 5">DFI.7.58</strain>
    </source>
</reference>
<evidence type="ECO:0000256" key="1">
    <source>
        <dbReference type="ARBA" id="ARBA00002486"/>
    </source>
</evidence>
<evidence type="ECO:0000313" key="5">
    <source>
        <dbReference type="Proteomes" id="UP001298681"/>
    </source>
</evidence>
<comment type="similarity">
    <text evidence="2">Belongs to the ROK (NagC/XylR) family.</text>
</comment>
<evidence type="ECO:0000256" key="3">
    <source>
        <dbReference type="ARBA" id="ARBA00022629"/>
    </source>
</evidence>
<organism evidence="4 5">
    <name type="scientific">Anaeromassilibacillus senegalensis</name>
    <dbReference type="NCBI Taxonomy" id="1673717"/>
    <lineage>
        <taxon>Bacteria</taxon>
        <taxon>Bacillati</taxon>
        <taxon>Bacillota</taxon>
        <taxon>Clostridia</taxon>
        <taxon>Eubacteriales</taxon>
        <taxon>Acutalibacteraceae</taxon>
        <taxon>Anaeromassilibacillus</taxon>
    </lineage>
</organism>
<accession>A0ABS9MI29</accession>
<dbReference type="InterPro" id="IPR043129">
    <property type="entry name" value="ATPase_NBD"/>
</dbReference>
<keyword evidence="5" id="KW-1185">Reference proteome</keyword>
<keyword evidence="3" id="KW-0859">Xylose metabolism</keyword>
<dbReference type="Pfam" id="PF00480">
    <property type="entry name" value="ROK"/>
    <property type="match status" value="1"/>
</dbReference>